<evidence type="ECO:0000256" key="2">
    <source>
        <dbReference type="ARBA" id="ARBA00023002"/>
    </source>
</evidence>
<evidence type="ECO:0000313" key="4">
    <source>
        <dbReference type="EMBL" id="KGX92659.1"/>
    </source>
</evidence>
<dbReference type="EMBL" id="AVPE01000005">
    <property type="protein sequence ID" value="KGX92659.1"/>
    <property type="molecule type" value="Genomic_DNA"/>
</dbReference>
<keyword evidence="5" id="KW-1185">Reference proteome</keyword>
<protein>
    <submittedName>
        <fullName evidence="4">NADH:flavin oxidoreductase</fullName>
    </submittedName>
</protein>
<dbReference type="SUPFAM" id="SSF51395">
    <property type="entry name" value="FMN-linked oxidoreductases"/>
    <property type="match status" value="1"/>
</dbReference>
<proteinExistence type="predicted"/>
<evidence type="ECO:0000259" key="3">
    <source>
        <dbReference type="Pfam" id="PF00724"/>
    </source>
</evidence>
<dbReference type="RefSeq" id="WP_026800226.1">
    <property type="nucleotide sequence ID" value="NZ_AULI01000007.1"/>
</dbReference>
<evidence type="ECO:0000256" key="1">
    <source>
        <dbReference type="ARBA" id="ARBA00022630"/>
    </source>
</evidence>
<dbReference type="GO" id="GO:0016491">
    <property type="term" value="F:oxidoreductase activity"/>
    <property type="evidence" value="ECO:0007669"/>
    <property type="project" value="UniProtKB-KW"/>
</dbReference>
<keyword evidence="2" id="KW-0560">Oxidoreductase</keyword>
<dbReference type="InterPro" id="IPR013785">
    <property type="entry name" value="Aldolase_TIM"/>
</dbReference>
<comment type="caution">
    <text evidence="4">The sequence shown here is derived from an EMBL/GenBank/DDBJ whole genome shotgun (WGS) entry which is preliminary data.</text>
</comment>
<gene>
    <name evidence="4" type="ORF">N781_15175</name>
</gene>
<dbReference type="Gene3D" id="3.20.20.70">
    <property type="entry name" value="Aldolase class I"/>
    <property type="match status" value="1"/>
</dbReference>
<name>A0A0A5GKZ8_9BACI</name>
<accession>A0A0A5GKZ8</accession>
<dbReference type="Pfam" id="PF00724">
    <property type="entry name" value="Oxidored_FMN"/>
    <property type="match status" value="1"/>
</dbReference>
<dbReference type="PANTHER" id="PTHR43656">
    <property type="entry name" value="BINDING OXIDOREDUCTASE, PUTATIVE (AFU_ORTHOLOGUE AFUA_2G08260)-RELATED"/>
    <property type="match status" value="1"/>
</dbReference>
<sequence>MSQVDVLFSNKEMGNITPHNRYVVAPMTRVSAEADGRANERMERYYERYAKGGFGTIITEGIYTDEAHSQGYNNQPGIATKAHVEAWKPIVRTVQEYGTRMIAQLMHAGAQMQGNAYSNTAIAPSSVQPKGEQLGFYGGSGPFPQPEEMSPEQIHSVIASFAHAARAAKEAGFDGVEIHGANGYLLDQYLTDYMNQRSDEYGGSTEEQLTIIEEVIASVREAVGEDFVVGIRLSQAKVSDGQYKWPNGEAKAQTIFSTLGESALDYIHITEPDGLAPAFEEGSGTLSKLAKEYGKLPVIANGKLGAPERAVQSIEQEGADFVALGTSALANPDAPNLIQNGKELREFDFENIMLPEANIKDSELDLDIQ</sequence>
<evidence type="ECO:0000313" key="5">
    <source>
        <dbReference type="Proteomes" id="UP000030528"/>
    </source>
</evidence>
<dbReference type="CDD" id="cd02803">
    <property type="entry name" value="OYE_like_FMN_family"/>
    <property type="match status" value="1"/>
</dbReference>
<dbReference type="OrthoDB" id="9772736at2"/>
<dbReference type="PANTHER" id="PTHR43656:SF2">
    <property type="entry name" value="BINDING OXIDOREDUCTASE, PUTATIVE (AFU_ORTHOLOGUE AFUA_2G08260)-RELATED"/>
    <property type="match status" value="1"/>
</dbReference>
<dbReference type="GO" id="GO:0010181">
    <property type="term" value="F:FMN binding"/>
    <property type="evidence" value="ECO:0007669"/>
    <property type="project" value="InterPro"/>
</dbReference>
<dbReference type="Proteomes" id="UP000030528">
    <property type="component" value="Unassembled WGS sequence"/>
</dbReference>
<keyword evidence="1" id="KW-0285">Flavoprotein</keyword>
<dbReference type="InterPro" id="IPR051799">
    <property type="entry name" value="NADH_flavin_oxidoreductase"/>
</dbReference>
<reference evidence="4 5" key="1">
    <citation type="submission" date="2013-08" db="EMBL/GenBank/DDBJ databases">
        <authorList>
            <person name="Huang J."/>
            <person name="Wang G."/>
        </authorList>
    </citation>
    <scope>NUCLEOTIDE SEQUENCE [LARGE SCALE GENOMIC DNA]</scope>
    <source>
        <strain evidence="4 5">JSM 076056</strain>
    </source>
</reference>
<dbReference type="InterPro" id="IPR001155">
    <property type="entry name" value="OxRdtase_FMN_N"/>
</dbReference>
<dbReference type="eggNOG" id="COG1902">
    <property type="taxonomic scope" value="Bacteria"/>
</dbReference>
<feature type="domain" description="NADH:flavin oxidoreductase/NADH oxidase N-terminal" evidence="3">
    <location>
        <begin position="7"/>
        <end position="343"/>
    </location>
</feature>
<dbReference type="AlphaFoldDB" id="A0A0A5GKZ8"/>
<dbReference type="STRING" id="1385510.GCA_000425205_01821"/>
<organism evidence="4 5">
    <name type="scientific">Pontibacillus halophilus JSM 076056 = DSM 19796</name>
    <dbReference type="NCBI Taxonomy" id="1385510"/>
    <lineage>
        <taxon>Bacteria</taxon>
        <taxon>Bacillati</taxon>
        <taxon>Bacillota</taxon>
        <taxon>Bacilli</taxon>
        <taxon>Bacillales</taxon>
        <taxon>Bacillaceae</taxon>
        <taxon>Pontibacillus</taxon>
    </lineage>
</organism>